<name>A0A436ZWU2_ARTFL</name>
<protein>
    <submittedName>
        <fullName evidence="1">Uncharacterized protein</fullName>
    </submittedName>
</protein>
<dbReference type="VEuPathDB" id="FungiDB:DFL_007830"/>
<dbReference type="AlphaFoldDB" id="A0A436ZWU2"/>
<sequence>MPVDIPNYDVGDGNGGNLGSGSYVAPFLWQGNPIIFFVQMVLKQVTVDNPSALSERWVSRFNNGKWTPKELTQTPIGHLASKYTIKDGPDKYTNLETYPVPNQARYQMVPRLIASSGTSPERVQVDIVYTAELPDPETLGKVLHDNTNVGHLLFVDGSIAQKVYSGGGSSVDTITNFQYVESSSTIYAYHADDAS</sequence>
<reference evidence="1 2" key="1">
    <citation type="submission" date="2019-01" db="EMBL/GenBank/DDBJ databases">
        <title>Intercellular communication is required for trap formation in the nematode-trapping fungus Duddingtonia flagrans.</title>
        <authorList>
            <person name="Youssar L."/>
            <person name="Wernet V."/>
            <person name="Hensel N."/>
            <person name="Hildebrandt H.-G."/>
            <person name="Fischer R."/>
        </authorList>
    </citation>
    <scope>NUCLEOTIDE SEQUENCE [LARGE SCALE GENOMIC DNA]</scope>
    <source>
        <strain evidence="1 2">CBS H-5679</strain>
    </source>
</reference>
<organism evidence="1 2">
    <name type="scientific">Arthrobotrys flagrans</name>
    <name type="common">Nematode-trapping fungus</name>
    <name type="synonym">Trichothecium flagrans</name>
    <dbReference type="NCBI Taxonomy" id="97331"/>
    <lineage>
        <taxon>Eukaryota</taxon>
        <taxon>Fungi</taxon>
        <taxon>Dikarya</taxon>
        <taxon>Ascomycota</taxon>
        <taxon>Pezizomycotina</taxon>
        <taxon>Orbiliomycetes</taxon>
        <taxon>Orbiliales</taxon>
        <taxon>Orbiliaceae</taxon>
        <taxon>Arthrobotrys</taxon>
    </lineage>
</organism>
<gene>
    <name evidence="1" type="ORF">DFL_007830</name>
</gene>
<evidence type="ECO:0000313" key="1">
    <source>
        <dbReference type="EMBL" id="RVD83444.1"/>
    </source>
</evidence>
<dbReference type="GeneID" id="93590141"/>
<accession>A0A436ZWU2</accession>
<proteinExistence type="predicted"/>
<comment type="caution">
    <text evidence="1">The sequence shown here is derived from an EMBL/GenBank/DDBJ whole genome shotgun (WGS) entry which is preliminary data.</text>
</comment>
<keyword evidence="2" id="KW-1185">Reference proteome</keyword>
<evidence type="ECO:0000313" key="2">
    <source>
        <dbReference type="Proteomes" id="UP000283090"/>
    </source>
</evidence>
<dbReference type="RefSeq" id="XP_067488988.1">
    <property type="nucleotide sequence ID" value="XM_067637475.1"/>
</dbReference>
<dbReference type="Proteomes" id="UP000283090">
    <property type="component" value="Unassembled WGS sequence"/>
</dbReference>
<dbReference type="EMBL" id="SAEB01000009">
    <property type="protein sequence ID" value="RVD83444.1"/>
    <property type="molecule type" value="Genomic_DNA"/>
</dbReference>